<dbReference type="SMART" id="SM00823">
    <property type="entry name" value="PKS_PP"/>
    <property type="match status" value="1"/>
</dbReference>
<evidence type="ECO:0000256" key="1">
    <source>
        <dbReference type="ARBA" id="ARBA00022450"/>
    </source>
</evidence>
<keyword evidence="7" id="KW-1185">Reference proteome</keyword>
<dbReference type="GO" id="GO:0016874">
    <property type="term" value="F:ligase activity"/>
    <property type="evidence" value="ECO:0007669"/>
    <property type="project" value="UniProtKB-KW"/>
</dbReference>
<dbReference type="InterPro" id="IPR045851">
    <property type="entry name" value="AMP-bd_C_sf"/>
</dbReference>
<keyword evidence="1" id="KW-0596">Phosphopantetheine</keyword>
<evidence type="ECO:0000313" key="7">
    <source>
        <dbReference type="Proteomes" id="UP000249757"/>
    </source>
</evidence>
<evidence type="ECO:0000313" key="6">
    <source>
        <dbReference type="EMBL" id="KAI1509650.1"/>
    </source>
</evidence>
<dbReference type="Gene3D" id="3.40.50.980">
    <property type="match status" value="2"/>
</dbReference>
<dbReference type="InterPro" id="IPR010071">
    <property type="entry name" value="AA_adenyl_dom"/>
</dbReference>
<dbReference type="InterPro" id="IPR036736">
    <property type="entry name" value="ACP-like_sf"/>
</dbReference>
<keyword evidence="3" id="KW-0436">Ligase</keyword>
<feature type="domain" description="Carrier" evidence="5">
    <location>
        <begin position="568"/>
        <end position="644"/>
    </location>
</feature>
<name>A0A922SUH4_9PLEO</name>
<dbReference type="Gene3D" id="2.30.38.10">
    <property type="entry name" value="Luciferase, Domain 3"/>
    <property type="match status" value="1"/>
</dbReference>
<dbReference type="SUPFAM" id="SSF47336">
    <property type="entry name" value="ACP-like"/>
    <property type="match status" value="1"/>
</dbReference>
<dbReference type="FunFam" id="3.40.50.980:FF:000001">
    <property type="entry name" value="Non-ribosomal peptide synthetase"/>
    <property type="match status" value="1"/>
</dbReference>
<comment type="caution">
    <text evidence="6">The sequence shown here is derived from an EMBL/GenBank/DDBJ whole genome shotgun (WGS) entry which is preliminary data.</text>
</comment>
<dbReference type="GO" id="GO:0044550">
    <property type="term" value="P:secondary metabolite biosynthetic process"/>
    <property type="evidence" value="ECO:0007669"/>
    <property type="project" value="TreeGrafter"/>
</dbReference>
<dbReference type="InterPro" id="IPR020845">
    <property type="entry name" value="AMP-binding_CS"/>
</dbReference>
<proteinExistence type="inferred from homology"/>
<dbReference type="SUPFAM" id="SSF56801">
    <property type="entry name" value="Acetyl-CoA synthetase-like"/>
    <property type="match status" value="1"/>
</dbReference>
<dbReference type="InterPro" id="IPR000873">
    <property type="entry name" value="AMP-dep_synth/lig_dom"/>
</dbReference>
<evidence type="ECO:0000256" key="4">
    <source>
        <dbReference type="ARBA" id="ARBA00029454"/>
    </source>
</evidence>
<dbReference type="PROSITE" id="PS00455">
    <property type="entry name" value="AMP_BINDING"/>
    <property type="match status" value="1"/>
</dbReference>
<dbReference type="InterPro" id="IPR020806">
    <property type="entry name" value="PKS_PP-bd"/>
</dbReference>
<dbReference type="NCBIfam" id="TIGR01733">
    <property type="entry name" value="AA-adenyl-dom"/>
    <property type="match status" value="1"/>
</dbReference>
<dbReference type="InterPro" id="IPR009081">
    <property type="entry name" value="PP-bd_ACP"/>
</dbReference>
<dbReference type="Gene3D" id="1.10.1200.10">
    <property type="entry name" value="ACP-like"/>
    <property type="match status" value="1"/>
</dbReference>
<gene>
    <name evidence="6" type="ORF">Ptr86124_011236</name>
</gene>
<evidence type="ECO:0000256" key="3">
    <source>
        <dbReference type="ARBA" id="ARBA00022598"/>
    </source>
</evidence>
<dbReference type="Proteomes" id="UP000249757">
    <property type="component" value="Unassembled WGS sequence"/>
</dbReference>
<dbReference type="GO" id="GO:0031177">
    <property type="term" value="F:phosphopantetheine binding"/>
    <property type="evidence" value="ECO:0007669"/>
    <property type="project" value="InterPro"/>
</dbReference>
<dbReference type="FunFam" id="1.10.1200.10:FF:000005">
    <property type="entry name" value="Nonribosomal peptide synthetase 1"/>
    <property type="match status" value="1"/>
</dbReference>
<protein>
    <submittedName>
        <fullName evidence="6">Nonribosomal peptide synthetase</fullName>
    </submittedName>
</protein>
<accession>A0A922SUH4</accession>
<dbReference type="GO" id="GO:0005737">
    <property type="term" value="C:cytoplasm"/>
    <property type="evidence" value="ECO:0007669"/>
    <property type="project" value="TreeGrafter"/>
</dbReference>
<dbReference type="EMBL" id="NRDI02000019">
    <property type="protein sequence ID" value="KAI1509650.1"/>
    <property type="molecule type" value="Genomic_DNA"/>
</dbReference>
<dbReference type="PANTHER" id="PTHR45527:SF1">
    <property type="entry name" value="FATTY ACID SYNTHASE"/>
    <property type="match status" value="1"/>
</dbReference>
<sequence length="700" mass="76476">MRKRLTLTDEHKIFGWNGHRHPVKEERIEWIIQAKCQELLNQIAISAWDGELTYNALAEMSQRLASHLVELGVGPEVLVPLCFEKSMWTIVAMLAVLKAGGAFVPIDPAQPKRRIEHIFERIETSVVLTSCLHSDMAQGCGRRVVVVDQTLMSSLESGKGQVVPPGKTTATAYVMFTSGSTGEPKGVVVEHSAASTSCLAHGKMMNLGRGTRALQFSAHTFDFSLMEIFTTLMYGGCVCIPSDYDRTNNLADAITRLNVNMALLTPTVANLLEPTCVPSLKLMVLGGEAVEEKDIARWTGNVRLMNGYGPTECCILSNMHNIIPYHSTPRTIGTAVGSISWVVDPNNHDELVPIGVAGELLIEGPILAREYLNDVEKTRAVFIDNPAWLLRGTTNWPGRQGRLYKTGDLVRYEPDGELVYIGRKDGQVKIRGQRVELGEIEHHLRECMPTIQQTVVEVVTLAGDSKTTLAAFLQLDDEGRSALVDAASDNNAAAAAAVSHVVLPAETSAKLAQQLPGYMIPSIYFAVQEIPLTASGKTDRKRLREVGGSFSAQQLAEMQTLAQGQKRQPSTEAQRTMQQLWARALSIEPASIGLDDSFFQLGGDSIVAIKLVGEARTAGVNLSVADLFSYPTLDTLPVVFGVPKPIRRETSPFVLLPSRLAISQVTQFELTELTAKTQFSQSVLEAAGRQSSQFRSLQTD</sequence>
<evidence type="ECO:0000256" key="2">
    <source>
        <dbReference type="ARBA" id="ARBA00022553"/>
    </source>
</evidence>
<evidence type="ECO:0000259" key="5">
    <source>
        <dbReference type="PROSITE" id="PS50075"/>
    </source>
</evidence>
<dbReference type="AlphaFoldDB" id="A0A922SUH4"/>
<dbReference type="PROSITE" id="PS00012">
    <property type="entry name" value="PHOSPHOPANTETHEINE"/>
    <property type="match status" value="1"/>
</dbReference>
<organism evidence="6 7">
    <name type="scientific">Pyrenophora tritici-repentis</name>
    <dbReference type="NCBI Taxonomy" id="45151"/>
    <lineage>
        <taxon>Eukaryota</taxon>
        <taxon>Fungi</taxon>
        <taxon>Dikarya</taxon>
        <taxon>Ascomycota</taxon>
        <taxon>Pezizomycotina</taxon>
        <taxon>Dothideomycetes</taxon>
        <taxon>Pleosporomycetidae</taxon>
        <taxon>Pleosporales</taxon>
        <taxon>Pleosporineae</taxon>
        <taxon>Pleosporaceae</taxon>
        <taxon>Pyrenophora</taxon>
    </lineage>
</organism>
<dbReference type="FunFam" id="3.30.300.30:FF:000015">
    <property type="entry name" value="Nonribosomal peptide synthase SidD"/>
    <property type="match status" value="1"/>
</dbReference>
<dbReference type="Pfam" id="PF00550">
    <property type="entry name" value="PP-binding"/>
    <property type="match status" value="1"/>
</dbReference>
<dbReference type="Gene3D" id="3.30.300.30">
    <property type="match status" value="1"/>
</dbReference>
<comment type="similarity">
    <text evidence="4">Belongs to the NRP synthetase family.</text>
</comment>
<dbReference type="PANTHER" id="PTHR45527">
    <property type="entry name" value="NONRIBOSOMAL PEPTIDE SYNTHETASE"/>
    <property type="match status" value="1"/>
</dbReference>
<dbReference type="FunFam" id="3.40.50.12780:FF:000014">
    <property type="entry name" value="Nonribosomal peptide synthetase 1"/>
    <property type="match status" value="1"/>
</dbReference>
<dbReference type="Pfam" id="PF00501">
    <property type="entry name" value="AMP-binding"/>
    <property type="match status" value="1"/>
</dbReference>
<reference evidence="7" key="1">
    <citation type="journal article" date="2022" name="Microb. Genom.">
        <title>A global pangenome for the wheat fungal pathogen Pyrenophora tritici-repentis and prediction of effector protein structural homology.</title>
        <authorList>
            <person name="Moolhuijzen P.M."/>
            <person name="See P.T."/>
            <person name="Shi G."/>
            <person name="Powell H.R."/>
            <person name="Cockram J."/>
            <person name="Jorgensen L.N."/>
            <person name="Benslimane H."/>
            <person name="Strelkov S.E."/>
            <person name="Turner J."/>
            <person name="Liu Z."/>
            <person name="Moffat C.S."/>
        </authorList>
    </citation>
    <scope>NUCLEOTIDE SEQUENCE [LARGE SCALE GENOMIC DNA]</scope>
</reference>
<dbReference type="CDD" id="cd05918">
    <property type="entry name" value="A_NRPS_SidN3_like"/>
    <property type="match status" value="1"/>
</dbReference>
<dbReference type="GO" id="GO:0043041">
    <property type="term" value="P:amino acid activation for nonribosomal peptide biosynthetic process"/>
    <property type="evidence" value="ECO:0007669"/>
    <property type="project" value="TreeGrafter"/>
</dbReference>
<dbReference type="PROSITE" id="PS50075">
    <property type="entry name" value="CARRIER"/>
    <property type="match status" value="1"/>
</dbReference>
<dbReference type="InterPro" id="IPR006162">
    <property type="entry name" value="Ppantetheine_attach_site"/>
</dbReference>
<keyword evidence="2" id="KW-0597">Phosphoprotein</keyword>